<comment type="caution">
    <text evidence="11">The sequence shown here is derived from an EMBL/GenBank/DDBJ whole genome shotgun (WGS) entry which is preliminary data.</text>
</comment>
<evidence type="ECO:0000256" key="10">
    <source>
        <dbReference type="RuleBase" id="RU364125"/>
    </source>
</evidence>
<gene>
    <name evidence="11" type="ORF">HMPREF9629_01158</name>
</gene>
<dbReference type="GO" id="GO:0071978">
    <property type="term" value="P:bacterial-type flagellum-dependent swarming motility"/>
    <property type="evidence" value="ECO:0007669"/>
    <property type="project" value="TreeGrafter"/>
</dbReference>
<keyword evidence="4 10" id="KW-1003">Cell membrane</keyword>
<comment type="function">
    <text evidence="1 10">Controls the rotational direction of flagella during chemotaxis.</text>
</comment>
<keyword evidence="8 10" id="KW-1133">Transmembrane helix</keyword>
<keyword evidence="9 10" id="KW-0472">Membrane</keyword>
<dbReference type="PANTHER" id="PTHR35091">
    <property type="entry name" value="FLAGELLAR PROTEIN FLIL"/>
    <property type="match status" value="1"/>
</dbReference>
<keyword evidence="5 10" id="KW-0145">Chemotaxis</keyword>
<evidence type="ECO:0000256" key="6">
    <source>
        <dbReference type="ARBA" id="ARBA00022692"/>
    </source>
</evidence>
<dbReference type="GO" id="GO:0005886">
    <property type="term" value="C:plasma membrane"/>
    <property type="evidence" value="ECO:0007669"/>
    <property type="project" value="UniProtKB-SubCell"/>
</dbReference>
<dbReference type="HOGENOM" id="CLU_099018_2_3_9"/>
<evidence type="ECO:0000256" key="2">
    <source>
        <dbReference type="ARBA" id="ARBA00004162"/>
    </source>
</evidence>
<evidence type="ECO:0000256" key="1">
    <source>
        <dbReference type="ARBA" id="ARBA00002254"/>
    </source>
</evidence>
<dbReference type="GO" id="GO:0009425">
    <property type="term" value="C:bacterial-type flagellum basal body"/>
    <property type="evidence" value="ECO:0007669"/>
    <property type="project" value="InterPro"/>
</dbReference>
<evidence type="ECO:0000256" key="8">
    <source>
        <dbReference type="ARBA" id="ARBA00022989"/>
    </source>
</evidence>
<feature type="transmembrane region" description="Helical" evidence="10">
    <location>
        <begin position="6"/>
        <end position="30"/>
    </location>
</feature>
<evidence type="ECO:0000313" key="11">
    <source>
        <dbReference type="EMBL" id="EHL16611.1"/>
    </source>
</evidence>
<keyword evidence="11" id="KW-0966">Cell projection</keyword>
<sequence>MDSKKFTIISMIIFVLSLLVFIATVVLVFLRPVGGSGDAKESKRKVATQNVEIGDVSTQIGSSGRYYKGHIYLVVTGKKTPASIEEMMPQIKDSIISSISYSEVSSITSKKGLDELKEKIRNNVNEIIGTEDVVGVLFTESILQ</sequence>
<accession>G9WYA7</accession>
<organism evidence="11 12">
    <name type="scientific">Peptoanaerobacter stomatis</name>
    <dbReference type="NCBI Taxonomy" id="796937"/>
    <lineage>
        <taxon>Bacteria</taxon>
        <taxon>Bacillati</taxon>
        <taxon>Bacillota</taxon>
        <taxon>Clostridia</taxon>
        <taxon>Peptostreptococcales</taxon>
        <taxon>Filifactoraceae</taxon>
        <taxon>Peptoanaerobacter</taxon>
    </lineage>
</organism>
<keyword evidence="11" id="KW-0282">Flagellum</keyword>
<evidence type="ECO:0000256" key="3">
    <source>
        <dbReference type="ARBA" id="ARBA00008281"/>
    </source>
</evidence>
<dbReference type="RefSeq" id="WP_009525393.1">
    <property type="nucleotide sequence ID" value="NZ_JH414551.1"/>
</dbReference>
<comment type="subcellular location">
    <subcellularLocation>
        <location evidence="2">Cell membrane</location>
        <topology evidence="2">Single-pass membrane protein</topology>
    </subcellularLocation>
</comment>
<protein>
    <recommendedName>
        <fullName evidence="10">Flagellar protein FliL</fullName>
    </recommendedName>
</protein>
<dbReference type="Proteomes" id="UP000006437">
    <property type="component" value="Unassembled WGS sequence"/>
</dbReference>
<dbReference type="Pfam" id="PF03748">
    <property type="entry name" value="FliL"/>
    <property type="match status" value="1"/>
</dbReference>
<evidence type="ECO:0000256" key="9">
    <source>
        <dbReference type="ARBA" id="ARBA00023136"/>
    </source>
</evidence>
<evidence type="ECO:0000313" key="12">
    <source>
        <dbReference type="Proteomes" id="UP000006437"/>
    </source>
</evidence>
<keyword evidence="7 10" id="KW-0283">Flagellar rotation</keyword>
<keyword evidence="11" id="KW-0969">Cilium</keyword>
<dbReference type="GO" id="GO:0006935">
    <property type="term" value="P:chemotaxis"/>
    <property type="evidence" value="ECO:0007669"/>
    <property type="project" value="UniProtKB-KW"/>
</dbReference>
<proteinExistence type="inferred from homology"/>
<dbReference type="AlphaFoldDB" id="G9WYA7"/>
<evidence type="ECO:0000256" key="4">
    <source>
        <dbReference type="ARBA" id="ARBA00022475"/>
    </source>
</evidence>
<reference evidence="11 12" key="1">
    <citation type="submission" date="2011-08" db="EMBL/GenBank/DDBJ databases">
        <title>The Genome Sequence of Eubacteriaceae bacterium ACC19a.</title>
        <authorList>
            <consortium name="The Broad Institute Genome Sequencing Platform"/>
            <person name="Earl A."/>
            <person name="Ward D."/>
            <person name="Feldgarden M."/>
            <person name="Gevers D."/>
            <person name="Sizova M."/>
            <person name="Hazen A."/>
            <person name="Epstein S."/>
            <person name="Young S.K."/>
            <person name="Zeng Q."/>
            <person name="Gargeya S."/>
            <person name="Fitzgerald M."/>
            <person name="Haas B."/>
            <person name="Abouelleil A."/>
            <person name="Alvarado L."/>
            <person name="Arachchi H.M."/>
            <person name="Berlin A."/>
            <person name="Brown A."/>
            <person name="Chapman S.B."/>
            <person name="Chen Z."/>
            <person name="Dunbar C."/>
            <person name="Freedman E."/>
            <person name="Gearin G."/>
            <person name="Gellesch M."/>
            <person name="Goldberg J."/>
            <person name="Griggs A."/>
            <person name="Gujja S."/>
            <person name="Heiman D."/>
            <person name="Howarth C."/>
            <person name="Larson L."/>
            <person name="Lui A."/>
            <person name="MacDonald P.J.P."/>
            <person name="Montmayeur A."/>
            <person name="Murphy C."/>
            <person name="Neiman D."/>
            <person name="Pearson M."/>
            <person name="Priest M."/>
            <person name="Roberts A."/>
            <person name="Saif S."/>
            <person name="Shea T."/>
            <person name="Shenoy N."/>
            <person name="Sisk P."/>
            <person name="Stolte C."/>
            <person name="Sykes S."/>
            <person name="Wortman J."/>
            <person name="Nusbaum C."/>
            <person name="Birren B."/>
        </authorList>
    </citation>
    <scope>NUCLEOTIDE SEQUENCE [LARGE SCALE GENOMIC DNA]</scope>
    <source>
        <strain evidence="11 12">ACC19a</strain>
    </source>
</reference>
<dbReference type="InterPro" id="IPR005503">
    <property type="entry name" value="FliL"/>
</dbReference>
<dbReference type="PANTHER" id="PTHR35091:SF2">
    <property type="entry name" value="FLAGELLAR PROTEIN FLIL"/>
    <property type="match status" value="1"/>
</dbReference>
<dbReference type="BioCyc" id="EBAC796937-HMP:GMGH-1160-MONOMER"/>
<dbReference type="EMBL" id="AFZE01000002">
    <property type="protein sequence ID" value="EHL16611.1"/>
    <property type="molecule type" value="Genomic_DNA"/>
</dbReference>
<keyword evidence="6 10" id="KW-0812">Transmembrane</keyword>
<evidence type="ECO:0000256" key="7">
    <source>
        <dbReference type="ARBA" id="ARBA00022779"/>
    </source>
</evidence>
<comment type="similarity">
    <text evidence="3 10">Belongs to the FliL family.</text>
</comment>
<evidence type="ECO:0000256" key="5">
    <source>
        <dbReference type="ARBA" id="ARBA00022500"/>
    </source>
</evidence>
<name>G9WYA7_9FIRM</name>